<keyword evidence="4" id="KW-0378">Hydrolase</keyword>
<reference evidence="4" key="1">
    <citation type="submission" date="2019-01" db="EMBL/GenBank/DDBJ databases">
        <title>Optimisation of viral metagenomics as an arbovirus surveillance tool.</title>
        <authorList>
            <person name="Batovska J."/>
            <person name="Mee P.T."/>
            <person name="Lynch S.E."/>
            <person name="Sawbridge T.I."/>
            <person name="Rodoni B.C."/>
        </authorList>
    </citation>
    <scope>NUCLEOTIDE SEQUENCE</scope>
    <source>
        <strain evidence="4">M4941_15</strain>
    </source>
</reference>
<feature type="compositionally biased region" description="Basic and acidic residues" evidence="3">
    <location>
        <begin position="111"/>
        <end position="133"/>
    </location>
</feature>
<feature type="compositionally biased region" description="Basic and acidic residues" evidence="3">
    <location>
        <begin position="141"/>
        <end position="151"/>
    </location>
</feature>
<protein>
    <submittedName>
        <fullName evidence="4">Helicase</fullName>
    </submittedName>
</protein>
<keyword evidence="4" id="KW-0547">Nucleotide-binding</keyword>
<keyword evidence="4" id="KW-0347">Helicase</keyword>
<evidence type="ECO:0000256" key="1">
    <source>
        <dbReference type="ARBA" id="ARBA00004328"/>
    </source>
</evidence>
<dbReference type="GO" id="GO:0004386">
    <property type="term" value="F:helicase activity"/>
    <property type="evidence" value="ECO:0007669"/>
    <property type="project" value="UniProtKB-KW"/>
</dbReference>
<accession>A0A4Y5MZ41</accession>
<evidence type="ECO:0000256" key="3">
    <source>
        <dbReference type="SAM" id="MobiDB-lite"/>
    </source>
</evidence>
<name>A0A4Y5MZ41_9REOV</name>
<dbReference type="GO" id="GO:0005198">
    <property type="term" value="F:structural molecule activity"/>
    <property type="evidence" value="ECO:0007669"/>
    <property type="project" value="InterPro"/>
</dbReference>
<proteinExistence type="predicted"/>
<comment type="subcellular location">
    <subcellularLocation>
        <location evidence="1">Virion</location>
    </subcellularLocation>
</comment>
<dbReference type="GO" id="GO:0019028">
    <property type="term" value="C:viral capsid"/>
    <property type="evidence" value="ECO:0007669"/>
    <property type="project" value="InterPro"/>
</dbReference>
<dbReference type="InterPro" id="IPR001399">
    <property type="entry name" value="Orbi_VP6"/>
</dbReference>
<feature type="compositionally biased region" description="Basic and acidic residues" evidence="3">
    <location>
        <begin position="61"/>
        <end position="104"/>
    </location>
</feature>
<feature type="region of interest" description="Disordered" evidence="3">
    <location>
        <begin position="33"/>
        <end position="151"/>
    </location>
</feature>
<dbReference type="Pfam" id="PF01516">
    <property type="entry name" value="Orbi_VP6"/>
    <property type="match status" value="1"/>
</dbReference>
<evidence type="ECO:0000313" key="4">
    <source>
        <dbReference type="EMBL" id="QCW07539.1"/>
    </source>
</evidence>
<sequence length="341" mass="36372">MRIVLLAPGDIIKNSEPELKQRGIDVSVKDWIENDGSQLSEGEGKGGRQGENGKQASANSGRRDGDVGRDGTEPSGDGKAKDDSRPGDSGRVRADGERTAEAESKTGNGGEIRDGKSASDKDSKNAKGNERSIDSTIITSEKVKEKEGTDSKIAEQLAEKRGDEPSGSNGHIYVLTRAVADAINQRSGTNLDVLKSLKDLGEGKKCYQISNGVGKLIGVDVDAVKEQIDALNELKAQYDGSNVNALLKRVVRIESGGKLDQVFPKGKDEKHMPGSGVVLATNDPKYIAQANAMFTCPTGDTNWKEVSRKATSKTSIRAYSYSEIGDGSEIKEAFLSLIDSL</sequence>
<organism evidence="4">
    <name type="scientific">Umatilla virus</name>
    <dbReference type="NCBI Taxonomy" id="40060"/>
    <lineage>
        <taxon>Viruses</taxon>
        <taxon>Riboviria</taxon>
        <taxon>Orthornavirae</taxon>
        <taxon>Duplornaviricota</taxon>
        <taxon>Resentoviricetes</taxon>
        <taxon>Reovirales</taxon>
        <taxon>Sedoreoviridae</taxon>
        <taxon>Orbivirus</taxon>
        <taxon>Orbivirus umatillaense</taxon>
    </lineage>
</organism>
<keyword evidence="4" id="KW-0067">ATP-binding</keyword>
<dbReference type="EMBL" id="MK426675">
    <property type="protein sequence ID" value="QCW07539.1"/>
    <property type="molecule type" value="Genomic_RNA"/>
</dbReference>
<keyword evidence="2" id="KW-0946">Virion</keyword>
<dbReference type="PRINTS" id="PR00902">
    <property type="entry name" value="VP6CAPSID"/>
</dbReference>
<evidence type="ECO:0000256" key="2">
    <source>
        <dbReference type="ARBA" id="ARBA00022844"/>
    </source>
</evidence>